<dbReference type="InterPro" id="IPR010998">
    <property type="entry name" value="Integrase_recombinase_N"/>
</dbReference>
<dbReference type="Pfam" id="PF14659">
    <property type="entry name" value="Phage_int_SAM_3"/>
    <property type="match status" value="1"/>
</dbReference>
<proteinExistence type="inferred from homology"/>
<accession>A0A3A9B3K9</accession>
<dbReference type="GO" id="GO:0003677">
    <property type="term" value="F:DNA binding"/>
    <property type="evidence" value="ECO:0007669"/>
    <property type="project" value="UniProtKB-KW"/>
</dbReference>
<comment type="caution">
    <text evidence="7">The sequence shown here is derived from an EMBL/GenBank/DDBJ whole genome shotgun (WGS) entry which is preliminary data.</text>
</comment>
<dbReference type="SUPFAM" id="SSF56349">
    <property type="entry name" value="DNA breaking-rejoining enzymes"/>
    <property type="match status" value="1"/>
</dbReference>
<keyword evidence="3" id="KW-0229">DNA integration</keyword>
<evidence type="ECO:0000313" key="8">
    <source>
        <dbReference type="Proteomes" id="UP000280696"/>
    </source>
</evidence>
<keyword evidence="5" id="KW-0233">DNA recombination</keyword>
<evidence type="ECO:0000256" key="1">
    <source>
        <dbReference type="ARBA" id="ARBA00003283"/>
    </source>
</evidence>
<dbReference type="Pfam" id="PF00589">
    <property type="entry name" value="Phage_integrase"/>
    <property type="match status" value="1"/>
</dbReference>
<dbReference type="InterPro" id="IPR013762">
    <property type="entry name" value="Integrase-like_cat_sf"/>
</dbReference>
<comment type="similarity">
    <text evidence="2">Belongs to the 'phage' integrase family.</text>
</comment>
<evidence type="ECO:0000256" key="3">
    <source>
        <dbReference type="ARBA" id="ARBA00022908"/>
    </source>
</evidence>
<dbReference type="GO" id="GO:0015074">
    <property type="term" value="P:DNA integration"/>
    <property type="evidence" value="ECO:0007669"/>
    <property type="project" value="UniProtKB-KW"/>
</dbReference>
<sequence>MGRYKKRKDGRYATTIMVGYKADGRPNNIFLSAKTEKALRDKIAELKAKTMSGELIKESDTLFRDYVDNWFATYKASVGINTKAMYDNIVNKHIKPELGYLPLNKLVRSDVQKLINDNQEHPRTCEQIKMTLVQILNSAIEDKLITENVAKKVTLPKRHKTEKRALTDLEKEAIKKADFTLQEEALVKLLFYFGLRRGEALVLSKSDIDLKKKVLSVNKTVIFDKNNPIIKLGAKSDAGNRNIPIPVSVVAFLKEFLRSVDTFYLFPGKNTEILSKTQYVKMWQRIVRKMNDAVTSEQEKLIRAEPITGLTAHIFRHNYCTMLYYSGISQKKAVELMGHSDIKMIMEVYAHLDEEKEAVQEKLNNAIAL</sequence>
<dbReference type="InterPro" id="IPR011010">
    <property type="entry name" value="DNA_brk_join_enz"/>
</dbReference>
<protein>
    <submittedName>
        <fullName evidence="7">Site-specific integrase</fullName>
    </submittedName>
</protein>
<dbReference type="Gene3D" id="1.10.443.10">
    <property type="entry name" value="Intergrase catalytic core"/>
    <property type="match status" value="1"/>
</dbReference>
<dbReference type="OrthoDB" id="198772at2"/>
<evidence type="ECO:0000256" key="2">
    <source>
        <dbReference type="ARBA" id="ARBA00008857"/>
    </source>
</evidence>
<dbReference type="CDD" id="cd01189">
    <property type="entry name" value="INT_ICEBs1_C_like"/>
    <property type="match status" value="1"/>
</dbReference>
<dbReference type="EMBL" id="RAYQ01000001">
    <property type="protein sequence ID" value="RKI94333.1"/>
    <property type="molecule type" value="Genomic_DNA"/>
</dbReference>
<keyword evidence="8" id="KW-1185">Reference proteome</keyword>
<organism evidence="7 8">
    <name type="scientific">Parablautia intestinalis</name>
    <dbReference type="NCBI Taxonomy" id="2320100"/>
    <lineage>
        <taxon>Bacteria</taxon>
        <taxon>Bacillati</taxon>
        <taxon>Bacillota</taxon>
        <taxon>Clostridia</taxon>
        <taxon>Lachnospirales</taxon>
        <taxon>Lachnospiraceae</taxon>
        <taxon>Parablautia</taxon>
    </lineage>
</organism>
<evidence type="ECO:0000259" key="6">
    <source>
        <dbReference type="PROSITE" id="PS51898"/>
    </source>
</evidence>
<dbReference type="GO" id="GO:0006310">
    <property type="term" value="P:DNA recombination"/>
    <property type="evidence" value="ECO:0007669"/>
    <property type="project" value="UniProtKB-KW"/>
</dbReference>
<dbReference type="PROSITE" id="PS51898">
    <property type="entry name" value="TYR_RECOMBINASE"/>
    <property type="match status" value="1"/>
</dbReference>
<dbReference type="PANTHER" id="PTHR30629:SF2">
    <property type="entry name" value="PROPHAGE INTEGRASE INTS-RELATED"/>
    <property type="match status" value="1"/>
</dbReference>
<dbReference type="InterPro" id="IPR004107">
    <property type="entry name" value="Integrase_SAM-like_N"/>
</dbReference>
<dbReference type="AlphaFoldDB" id="A0A3A9B3K9"/>
<evidence type="ECO:0000256" key="5">
    <source>
        <dbReference type="ARBA" id="ARBA00023172"/>
    </source>
</evidence>
<comment type="function">
    <text evidence="1">Site-specific tyrosine recombinase, which acts by catalyzing the cutting and rejoining of the recombining DNA molecules.</text>
</comment>
<dbReference type="Gene3D" id="1.10.150.130">
    <property type="match status" value="1"/>
</dbReference>
<keyword evidence="4" id="KW-0238">DNA-binding</keyword>
<reference evidence="7 8" key="1">
    <citation type="submission" date="2018-09" db="EMBL/GenBank/DDBJ databases">
        <title>Murine metabolic-syndrome-specific gut microbial biobank.</title>
        <authorList>
            <person name="Liu C."/>
        </authorList>
    </citation>
    <scope>NUCLEOTIDE SEQUENCE [LARGE SCALE GENOMIC DNA]</scope>
    <source>
        <strain evidence="7 8">0.1xD8-82</strain>
    </source>
</reference>
<evidence type="ECO:0000313" key="7">
    <source>
        <dbReference type="EMBL" id="RKI94333.1"/>
    </source>
</evidence>
<gene>
    <name evidence="7" type="ORF">D7V94_01965</name>
</gene>
<dbReference type="Proteomes" id="UP000280696">
    <property type="component" value="Unassembled WGS sequence"/>
</dbReference>
<dbReference type="InterPro" id="IPR002104">
    <property type="entry name" value="Integrase_catalytic"/>
</dbReference>
<feature type="domain" description="Tyr recombinase" evidence="6">
    <location>
        <begin position="161"/>
        <end position="362"/>
    </location>
</feature>
<dbReference type="RefSeq" id="WP_120466233.1">
    <property type="nucleotide sequence ID" value="NZ_RAYQ01000001.1"/>
</dbReference>
<dbReference type="PANTHER" id="PTHR30629">
    <property type="entry name" value="PROPHAGE INTEGRASE"/>
    <property type="match status" value="1"/>
</dbReference>
<name>A0A3A9B3K9_9FIRM</name>
<dbReference type="InterPro" id="IPR050808">
    <property type="entry name" value="Phage_Integrase"/>
</dbReference>
<evidence type="ECO:0000256" key="4">
    <source>
        <dbReference type="ARBA" id="ARBA00023125"/>
    </source>
</evidence>